<dbReference type="Proteomes" id="UP001474181">
    <property type="component" value="Unassembled WGS sequence"/>
</dbReference>
<keyword evidence="1" id="KW-0175">Coiled coil</keyword>
<keyword evidence="2" id="KW-0812">Transmembrane</keyword>
<dbReference type="EMBL" id="JBEPEK010000014">
    <property type="protein sequence ID" value="MER7178561.1"/>
    <property type="molecule type" value="Genomic_DNA"/>
</dbReference>
<feature type="coiled-coil region" evidence="1">
    <location>
        <begin position="163"/>
        <end position="218"/>
    </location>
</feature>
<evidence type="ECO:0008006" key="5">
    <source>
        <dbReference type="Google" id="ProtNLM"/>
    </source>
</evidence>
<protein>
    <recommendedName>
        <fullName evidence="5">Secreted protein</fullName>
    </recommendedName>
</protein>
<organism evidence="3 4">
    <name type="scientific">Streptomyces hyaluromycini</name>
    <dbReference type="NCBI Taxonomy" id="1377993"/>
    <lineage>
        <taxon>Bacteria</taxon>
        <taxon>Bacillati</taxon>
        <taxon>Actinomycetota</taxon>
        <taxon>Actinomycetes</taxon>
        <taxon>Kitasatosporales</taxon>
        <taxon>Streptomycetaceae</taxon>
        <taxon>Streptomyces</taxon>
    </lineage>
</organism>
<keyword evidence="2" id="KW-0472">Membrane</keyword>
<evidence type="ECO:0000313" key="3">
    <source>
        <dbReference type="EMBL" id="MER7178561.1"/>
    </source>
</evidence>
<name>A0ABV1WNW9_9ACTN</name>
<gene>
    <name evidence="3" type="ORF">ABT404_03565</name>
</gene>
<evidence type="ECO:0000313" key="4">
    <source>
        <dbReference type="Proteomes" id="UP001474181"/>
    </source>
</evidence>
<comment type="caution">
    <text evidence="3">The sequence shown here is derived from an EMBL/GenBank/DDBJ whole genome shotgun (WGS) entry which is preliminary data.</text>
</comment>
<keyword evidence="4" id="KW-1185">Reference proteome</keyword>
<dbReference type="RefSeq" id="WP_350777028.1">
    <property type="nucleotide sequence ID" value="NZ_JBEPEK010000014.1"/>
</dbReference>
<evidence type="ECO:0000256" key="1">
    <source>
        <dbReference type="SAM" id="Coils"/>
    </source>
</evidence>
<evidence type="ECO:0000256" key="2">
    <source>
        <dbReference type="SAM" id="Phobius"/>
    </source>
</evidence>
<keyword evidence="2" id="KW-1133">Transmembrane helix</keyword>
<feature type="transmembrane region" description="Helical" evidence="2">
    <location>
        <begin position="6"/>
        <end position="23"/>
    </location>
</feature>
<proteinExistence type="predicted"/>
<sequence>MIALGWVVGATVLGVWWVLWRLVRYPGGWTYAFREEHREARRVLEDARGAVRGLRRTARRERWQAQTAVKRAEWTYRRRIRRAESELEQLRTPHRGARIEQLGEIALYEHAVVVRDDEVALAGLQVRFELGSSKGTSYVYLTPPDGRERMERYGGAEHTEDAVRRFAVQVQNAIAAADELREQQVGSVRAAKAELREALSATEQVEAAKEQLETIRARQDADVRLPKARAALDDARSAWQSRTGRRPL</sequence>
<accession>A0ABV1WNW9</accession>
<reference evidence="3 4" key="1">
    <citation type="submission" date="2024-06" db="EMBL/GenBank/DDBJ databases">
        <title>The Natural Products Discovery Center: Release of the First 8490 Sequenced Strains for Exploring Actinobacteria Biosynthetic Diversity.</title>
        <authorList>
            <person name="Kalkreuter E."/>
            <person name="Kautsar S.A."/>
            <person name="Yang D."/>
            <person name="Bader C.D."/>
            <person name="Teijaro C.N."/>
            <person name="Fluegel L."/>
            <person name="Davis C.M."/>
            <person name="Simpson J.R."/>
            <person name="Lauterbach L."/>
            <person name="Steele A.D."/>
            <person name="Gui C."/>
            <person name="Meng S."/>
            <person name="Li G."/>
            <person name="Viehrig K."/>
            <person name="Ye F."/>
            <person name="Su P."/>
            <person name="Kiefer A.F."/>
            <person name="Nichols A."/>
            <person name="Cepeda A.J."/>
            <person name="Yan W."/>
            <person name="Fan B."/>
            <person name="Jiang Y."/>
            <person name="Adhikari A."/>
            <person name="Zheng C.-J."/>
            <person name="Schuster L."/>
            <person name="Cowan T.M."/>
            <person name="Smanski M.J."/>
            <person name="Chevrette M.G."/>
            <person name="De Carvalho L.P.S."/>
            <person name="Shen B."/>
        </authorList>
    </citation>
    <scope>NUCLEOTIDE SEQUENCE [LARGE SCALE GENOMIC DNA]</scope>
    <source>
        <strain evidence="3 4">NPDC000234</strain>
    </source>
</reference>